<proteinExistence type="predicted"/>
<name>A0A843WLA8_COLES</name>
<organism evidence="1 2">
    <name type="scientific">Colocasia esculenta</name>
    <name type="common">Wild taro</name>
    <name type="synonym">Arum esculentum</name>
    <dbReference type="NCBI Taxonomy" id="4460"/>
    <lineage>
        <taxon>Eukaryota</taxon>
        <taxon>Viridiplantae</taxon>
        <taxon>Streptophyta</taxon>
        <taxon>Embryophyta</taxon>
        <taxon>Tracheophyta</taxon>
        <taxon>Spermatophyta</taxon>
        <taxon>Magnoliopsida</taxon>
        <taxon>Liliopsida</taxon>
        <taxon>Araceae</taxon>
        <taxon>Aroideae</taxon>
        <taxon>Colocasieae</taxon>
        <taxon>Colocasia</taxon>
    </lineage>
</organism>
<dbReference type="AlphaFoldDB" id="A0A843WLA8"/>
<sequence length="103" mass="10546">MSEVQGGFAYGPSTLWRSEVAMPVVRRSFSHGCSVSLVRVCTEGCFRIVFESAGSAGVVLGPTLVVGRGIALFRCLVALCSRSVGGSMTFGVSGGGLGGRVVT</sequence>
<accession>A0A843WLA8</accession>
<reference evidence="1" key="1">
    <citation type="submission" date="2017-07" db="EMBL/GenBank/DDBJ databases">
        <title>Taro Niue Genome Assembly and Annotation.</title>
        <authorList>
            <person name="Atibalentja N."/>
            <person name="Keating K."/>
            <person name="Fields C.J."/>
        </authorList>
    </citation>
    <scope>NUCLEOTIDE SEQUENCE</scope>
    <source>
        <strain evidence="1">Niue_2</strain>
        <tissue evidence="1">Leaf</tissue>
    </source>
</reference>
<dbReference type="EMBL" id="NMUH01004720">
    <property type="protein sequence ID" value="MQM10609.1"/>
    <property type="molecule type" value="Genomic_DNA"/>
</dbReference>
<keyword evidence="2" id="KW-1185">Reference proteome</keyword>
<comment type="caution">
    <text evidence="1">The sequence shown here is derived from an EMBL/GenBank/DDBJ whole genome shotgun (WGS) entry which is preliminary data.</text>
</comment>
<protein>
    <submittedName>
        <fullName evidence="1">Uncharacterized protein</fullName>
    </submittedName>
</protein>
<feature type="non-terminal residue" evidence="1">
    <location>
        <position position="103"/>
    </location>
</feature>
<evidence type="ECO:0000313" key="1">
    <source>
        <dbReference type="EMBL" id="MQM10609.1"/>
    </source>
</evidence>
<gene>
    <name evidence="1" type="ORF">Taro_043504</name>
</gene>
<dbReference type="Proteomes" id="UP000652761">
    <property type="component" value="Unassembled WGS sequence"/>
</dbReference>
<evidence type="ECO:0000313" key="2">
    <source>
        <dbReference type="Proteomes" id="UP000652761"/>
    </source>
</evidence>